<dbReference type="Proteomes" id="UP000654075">
    <property type="component" value="Unassembled WGS sequence"/>
</dbReference>
<dbReference type="PANTHER" id="PTHR19869">
    <property type="entry name" value="SPERMATID WD-REPEAT PROTEIN"/>
    <property type="match status" value="1"/>
</dbReference>
<accession>A0A813FAX9</accession>
<dbReference type="InterPro" id="IPR015943">
    <property type="entry name" value="WD40/YVTN_repeat-like_dom_sf"/>
</dbReference>
<reference evidence="5" key="1">
    <citation type="submission" date="2021-02" db="EMBL/GenBank/DDBJ databases">
        <authorList>
            <person name="Dougan E. K."/>
            <person name="Rhodes N."/>
            <person name="Thang M."/>
            <person name="Chan C."/>
        </authorList>
    </citation>
    <scope>NUCLEOTIDE SEQUENCE</scope>
</reference>
<dbReference type="InterPro" id="IPR040066">
    <property type="entry name" value="WDR31"/>
</dbReference>
<sequence length="374" mass="38882">MGCKQSRGDTGGGGRSAYAAADEGGSGASSSSGNGPLGRLECPTDDYVSNICGFGERHFAVGGVDGWLYQYDWQKMCLVNKLKAHKKAVSRVLACPGGQSLFSSSTDGAVALWRHDELMSGGDPAQTFQGHLMAVSALDLVDDWGDAGSGQALVTGSRDCSLRLWDLETGRTLQQNKILRNVVTALRRVPAGARAGASAVVQASEDLQLRVWDVRVGLTKGPSMAVGAGPNVLLCLDVAQDGSWVACGSKGFSRENCEVKVFDLRSGLKELYSMPCADQTLEALKCTGPDRCLTASKDGHLRALALPEARLISEHSKGSSSAAAGYTALGVSTGSNGSGPVAMAAWAGPEGVGLELLAWPDASLESAPKMRATT</sequence>
<feature type="region of interest" description="Disordered" evidence="4">
    <location>
        <begin position="1"/>
        <end position="36"/>
    </location>
</feature>
<evidence type="ECO:0000256" key="3">
    <source>
        <dbReference type="PROSITE-ProRule" id="PRU00221"/>
    </source>
</evidence>
<dbReference type="PROSITE" id="PS00678">
    <property type="entry name" value="WD_REPEATS_1"/>
    <property type="match status" value="1"/>
</dbReference>
<feature type="repeat" description="WD" evidence="3">
    <location>
        <begin position="128"/>
        <end position="175"/>
    </location>
</feature>
<proteinExistence type="predicted"/>
<dbReference type="Pfam" id="PF00400">
    <property type="entry name" value="WD40"/>
    <property type="match status" value="2"/>
</dbReference>
<dbReference type="PROSITE" id="PS50082">
    <property type="entry name" value="WD_REPEATS_2"/>
    <property type="match status" value="2"/>
</dbReference>
<evidence type="ECO:0000256" key="2">
    <source>
        <dbReference type="ARBA" id="ARBA00022737"/>
    </source>
</evidence>
<dbReference type="InterPro" id="IPR020472">
    <property type="entry name" value="WD40_PAC1"/>
</dbReference>
<dbReference type="SUPFAM" id="SSF50978">
    <property type="entry name" value="WD40 repeat-like"/>
    <property type="match status" value="1"/>
</dbReference>
<evidence type="ECO:0000313" key="5">
    <source>
        <dbReference type="EMBL" id="CAE8610731.1"/>
    </source>
</evidence>
<dbReference type="AlphaFoldDB" id="A0A813FAX9"/>
<protein>
    <submittedName>
        <fullName evidence="5">Uncharacterized protein</fullName>
    </submittedName>
</protein>
<feature type="compositionally biased region" description="Low complexity" evidence="4">
    <location>
        <begin position="16"/>
        <end position="34"/>
    </location>
</feature>
<evidence type="ECO:0000256" key="1">
    <source>
        <dbReference type="ARBA" id="ARBA00022574"/>
    </source>
</evidence>
<comment type="caution">
    <text evidence="5">The sequence shown here is derived from an EMBL/GenBank/DDBJ whole genome shotgun (WGS) entry which is preliminary data.</text>
</comment>
<dbReference type="InterPro" id="IPR036322">
    <property type="entry name" value="WD40_repeat_dom_sf"/>
</dbReference>
<name>A0A813FAX9_POLGL</name>
<gene>
    <name evidence="5" type="ORF">PGLA1383_LOCUS28543</name>
</gene>
<evidence type="ECO:0000313" key="6">
    <source>
        <dbReference type="Proteomes" id="UP000654075"/>
    </source>
</evidence>
<feature type="repeat" description="WD" evidence="3">
    <location>
        <begin position="82"/>
        <end position="113"/>
    </location>
</feature>
<dbReference type="Gene3D" id="2.130.10.10">
    <property type="entry name" value="YVTN repeat-like/Quinoprotein amine dehydrogenase"/>
    <property type="match status" value="1"/>
</dbReference>
<dbReference type="OrthoDB" id="6262491at2759"/>
<keyword evidence="2" id="KW-0677">Repeat</keyword>
<keyword evidence="1 3" id="KW-0853">WD repeat</keyword>
<dbReference type="SMART" id="SM00320">
    <property type="entry name" value="WD40"/>
    <property type="match status" value="4"/>
</dbReference>
<dbReference type="InterPro" id="IPR001680">
    <property type="entry name" value="WD40_rpt"/>
</dbReference>
<dbReference type="PROSITE" id="PS50294">
    <property type="entry name" value="WD_REPEATS_REGION"/>
    <property type="match status" value="2"/>
</dbReference>
<dbReference type="PANTHER" id="PTHR19869:SF1">
    <property type="entry name" value="WD REPEAT-CONTAINING PROTEIN 31"/>
    <property type="match status" value="1"/>
</dbReference>
<dbReference type="PRINTS" id="PR00320">
    <property type="entry name" value="GPROTEINBRPT"/>
</dbReference>
<evidence type="ECO:0000256" key="4">
    <source>
        <dbReference type="SAM" id="MobiDB-lite"/>
    </source>
</evidence>
<organism evidence="5 6">
    <name type="scientific">Polarella glacialis</name>
    <name type="common">Dinoflagellate</name>
    <dbReference type="NCBI Taxonomy" id="89957"/>
    <lineage>
        <taxon>Eukaryota</taxon>
        <taxon>Sar</taxon>
        <taxon>Alveolata</taxon>
        <taxon>Dinophyceae</taxon>
        <taxon>Suessiales</taxon>
        <taxon>Suessiaceae</taxon>
        <taxon>Polarella</taxon>
    </lineage>
</organism>
<dbReference type="InterPro" id="IPR019775">
    <property type="entry name" value="WD40_repeat_CS"/>
</dbReference>
<dbReference type="EMBL" id="CAJNNV010024824">
    <property type="protein sequence ID" value="CAE8610731.1"/>
    <property type="molecule type" value="Genomic_DNA"/>
</dbReference>
<keyword evidence="6" id="KW-1185">Reference proteome</keyword>